<evidence type="ECO:0000313" key="2">
    <source>
        <dbReference type="EMBL" id="OLN87509.1"/>
    </source>
</evidence>
<feature type="region of interest" description="Disordered" evidence="1">
    <location>
        <begin position="356"/>
        <end position="375"/>
    </location>
</feature>
<accession>A0A1Q8RT52</accession>
<comment type="caution">
    <text evidence="2">The sequence shown here is derived from an EMBL/GenBank/DDBJ whole genome shotgun (WGS) entry which is preliminary data.</text>
</comment>
<organism evidence="2 3">
    <name type="scientific">Colletotrichum chlorophyti</name>
    <dbReference type="NCBI Taxonomy" id="708187"/>
    <lineage>
        <taxon>Eukaryota</taxon>
        <taxon>Fungi</taxon>
        <taxon>Dikarya</taxon>
        <taxon>Ascomycota</taxon>
        <taxon>Pezizomycotina</taxon>
        <taxon>Sordariomycetes</taxon>
        <taxon>Hypocreomycetidae</taxon>
        <taxon>Glomerellales</taxon>
        <taxon>Glomerellaceae</taxon>
        <taxon>Colletotrichum</taxon>
    </lineage>
</organism>
<evidence type="ECO:0000256" key="1">
    <source>
        <dbReference type="SAM" id="MobiDB-lite"/>
    </source>
</evidence>
<name>A0A1Q8RT52_9PEZI</name>
<evidence type="ECO:0008006" key="4">
    <source>
        <dbReference type="Google" id="ProtNLM"/>
    </source>
</evidence>
<dbReference type="AlphaFoldDB" id="A0A1Q8RT52"/>
<feature type="region of interest" description="Disordered" evidence="1">
    <location>
        <begin position="227"/>
        <end position="248"/>
    </location>
</feature>
<evidence type="ECO:0000313" key="3">
    <source>
        <dbReference type="Proteomes" id="UP000186583"/>
    </source>
</evidence>
<dbReference type="STRING" id="708187.A0A1Q8RT52"/>
<protein>
    <recommendedName>
        <fullName evidence="4">Fungal N-terminal domain-containing protein</fullName>
    </recommendedName>
</protein>
<sequence length="494" mass="54731">MDPITVVTATASLAGTVLKASFKVKEIIEAYDDAPQNITDIAEEIQAVQVALRQVEAVVQQDPQAIERLGLEDVFAMAVNGCHATLLSISKEYEELFFRSDWKTKIKVLWKDGEMTRLLGRLDRKKATLTLLTQTLNLRSTQDIKHFLIKGHSTLEVVEQEPERPVPPRLGPRAPSPDSLDQGDLDGALACRKRDSVLSTTEFDFDYDLINTKTYRQALVRYAAASARKTHDSESEDQGSPSSSLEPISEEALGEVADLIDLSSETLTKHTSLSRATTLHPESHGLDFFDAVETETETEDKQNRLVARTHNLNTNSPVPEPTLAVATGQIDQIPEHPLAVPRSKKNKKRLIKYMNAEAKADKSHRRRNHERPPSCGILEPEGLTTPVETLRQASLDYDPVHSSLNAIETTKDVGREGRGRRKCGRKLGYPRATGEKQRGHRGKRLDCEGLPGSVAEILGTNLSCLKVVDDSLRELTLSESGSRRKAKAERKAKA</sequence>
<keyword evidence="3" id="KW-1185">Reference proteome</keyword>
<dbReference type="OrthoDB" id="5365701at2759"/>
<feature type="region of interest" description="Disordered" evidence="1">
    <location>
        <begin position="412"/>
        <end position="443"/>
    </location>
</feature>
<proteinExistence type="predicted"/>
<gene>
    <name evidence="2" type="ORF">CCHL11_06154</name>
</gene>
<feature type="compositionally biased region" description="Low complexity" evidence="1">
    <location>
        <begin position="238"/>
        <end position="247"/>
    </location>
</feature>
<dbReference type="EMBL" id="MPGH01000091">
    <property type="protein sequence ID" value="OLN87509.1"/>
    <property type="molecule type" value="Genomic_DNA"/>
</dbReference>
<feature type="region of interest" description="Disordered" evidence="1">
    <location>
        <begin position="157"/>
        <end position="185"/>
    </location>
</feature>
<reference evidence="2 3" key="1">
    <citation type="submission" date="2016-11" db="EMBL/GenBank/DDBJ databases">
        <title>Draft Genome Assembly of Colletotrichum chlorophyti a pathogen of herbaceous plants.</title>
        <authorList>
            <person name="Gan P."/>
            <person name="Narusaka M."/>
            <person name="Tsushima A."/>
            <person name="Narusaka Y."/>
            <person name="Takano Y."/>
            <person name="Shirasu K."/>
        </authorList>
    </citation>
    <scope>NUCLEOTIDE SEQUENCE [LARGE SCALE GENOMIC DNA]</scope>
    <source>
        <strain evidence="2 3">NTL11</strain>
    </source>
</reference>
<dbReference type="Proteomes" id="UP000186583">
    <property type="component" value="Unassembled WGS sequence"/>
</dbReference>